<accession>A0A9D1LW33</accession>
<evidence type="ECO:0000313" key="1">
    <source>
        <dbReference type="EMBL" id="HIU49139.1"/>
    </source>
</evidence>
<comment type="caution">
    <text evidence="1">The sequence shown here is derived from an EMBL/GenBank/DDBJ whole genome shotgun (WGS) entry which is preliminary data.</text>
</comment>
<gene>
    <name evidence="1" type="ORF">IAB04_07215</name>
</gene>
<reference evidence="1" key="2">
    <citation type="journal article" date="2021" name="PeerJ">
        <title>Extensive microbial diversity within the chicken gut microbiome revealed by metagenomics and culture.</title>
        <authorList>
            <person name="Gilroy R."/>
            <person name="Ravi A."/>
            <person name="Getino M."/>
            <person name="Pursley I."/>
            <person name="Horton D.L."/>
            <person name="Alikhan N.F."/>
            <person name="Baker D."/>
            <person name="Gharbi K."/>
            <person name="Hall N."/>
            <person name="Watson M."/>
            <person name="Adriaenssens E.M."/>
            <person name="Foster-Nyarko E."/>
            <person name="Jarju S."/>
            <person name="Secka A."/>
            <person name="Antonio M."/>
            <person name="Oren A."/>
            <person name="Chaudhuri R.R."/>
            <person name="La Ragione R."/>
            <person name="Hildebrand F."/>
            <person name="Pallen M.J."/>
        </authorList>
    </citation>
    <scope>NUCLEOTIDE SEQUENCE</scope>
    <source>
        <strain evidence="1">ChiSjej4B22-9803</strain>
    </source>
</reference>
<dbReference type="EMBL" id="DVND01000183">
    <property type="protein sequence ID" value="HIU49139.1"/>
    <property type="molecule type" value="Genomic_DNA"/>
</dbReference>
<dbReference type="AlphaFoldDB" id="A0A9D1LW33"/>
<organism evidence="1 2">
    <name type="scientific">Candidatus Avimonoglobus intestinipullorum</name>
    <dbReference type="NCBI Taxonomy" id="2840699"/>
    <lineage>
        <taxon>Bacteria</taxon>
        <taxon>Bacillati</taxon>
        <taxon>Bacillota</taxon>
        <taxon>Clostridia</taxon>
        <taxon>Eubacteriales</taxon>
        <taxon>Candidatus Avimonoglobus</taxon>
    </lineage>
</organism>
<name>A0A9D1LW33_9FIRM</name>
<dbReference type="Proteomes" id="UP000824111">
    <property type="component" value="Unassembled WGS sequence"/>
</dbReference>
<sequence length="549" mass="62407">MKIQELIKKQEAVWEEARERQVLDRESFWYGTYDINDRYAPADLLVQGLPLYTNRESKYYKDANLLQRLGLCMEFILKFQLPDGLISLPDCNIDSPPDTGFLINDLSICYFFIEQAGMPELAPLQGQIKLFLQKTIPGMLTGGFHTANHRWVMACALGFLYRIFGDGRLKARAFAFLAEGFDVNDAGEWAERSNVIYNAVSDLYAFHIGETFGVEEAYGAVRRNLEMMRYMFHPEFYIATEYSTRQDRGTRARMDSRYTIVFLLMSVMDRNPQYAFLAEKALEYAPTFGLLLLYAGVYGSRILDTPEPKAVSDCYTVLLNGTKRTDVPKKYSENGDAVLRHRNGKLSVTVMAGQPDFLFLQYGKARAFGIKLPIGWFGMGGISFPGIERIDADTYRMYTPVRGKYWQVFDADFAKRYNGNFIGMPNQEREDINRVETEAEVKITLQKNGLDLDIRIDKLPMIFAQLVCMLDLEGTVSGDTVRLEQGVIALQSGRAVYECDGDCIEITGMGGGHRFPVLRGDTLNPCAQNLVVNAVSPSAWHIEFRCYER</sequence>
<proteinExistence type="predicted"/>
<evidence type="ECO:0000313" key="2">
    <source>
        <dbReference type="Proteomes" id="UP000824111"/>
    </source>
</evidence>
<reference evidence="1" key="1">
    <citation type="submission" date="2020-10" db="EMBL/GenBank/DDBJ databases">
        <authorList>
            <person name="Gilroy R."/>
        </authorList>
    </citation>
    <scope>NUCLEOTIDE SEQUENCE</scope>
    <source>
        <strain evidence="1">ChiSjej4B22-9803</strain>
    </source>
</reference>
<protein>
    <submittedName>
        <fullName evidence="1">Uncharacterized protein</fullName>
    </submittedName>
</protein>